<sequence length="592" mass="64538">MQGRRAAAWARLDETWDLIVIGGGIVGVGILREAVRAGLRAVLFEQRDFAWGTSSRSGRLVHGGIRYLKQGQVRLTRDSVRERERLLRDAPGLVQELPFLLPVYRGDHPGKTVYGVGLELYDRLGGLQSHRYLNAEAFSLAAPHVQREDLEGGFLFRDAQTDDARLVLRVLREAMGHGALALNYARVEELLEDEDGNATGVVVRDVSGEDAPAFGDDEGIHTGQERPGSGGRGAGAARTARVRARAVVNATGAWADHLREQVSGRRRLRPLRGSHLIFPGWRLPLGGAVSLIHPWDHRPLYAFPWEGVTLVGTTDVDHATDLNREAAISPEETGYLMAAVQHAFPRLGLALSDVRSSYAGVRPVVGTGKADPSKESREHALWLERGLLTVTGGKLTTFRLMALQALERLRSLLPEMPPLDPDAPVLDPVSAPAGPMPGRPGLGGEGALLRLSGRYGAEAGDLLEAAEPGELEPAEGTATLWAELRWAARKEDVVHLDDLLLRRVRVGVLLEEGALPLMERIRAVVQPELGWNDRRWAQEAERYAELWRRCYAPPREVAGRRPQPPSRPAAGPSSPTSTPPGATGAGHPEDHR</sequence>
<evidence type="ECO:0000256" key="4">
    <source>
        <dbReference type="ARBA" id="ARBA00022798"/>
    </source>
</evidence>
<comment type="cofactor">
    <cofactor evidence="1">
        <name>FAD</name>
        <dbReference type="ChEBI" id="CHEBI:57692"/>
    </cofactor>
</comment>
<dbReference type="Gene3D" id="3.50.50.60">
    <property type="entry name" value="FAD/NAD(P)-binding domain"/>
    <property type="match status" value="1"/>
</dbReference>
<accession>A0A0K2SHU6</accession>
<evidence type="ECO:0000256" key="5">
    <source>
        <dbReference type="ARBA" id="ARBA00022827"/>
    </source>
</evidence>
<dbReference type="PATRIC" id="fig|1555112.3.peg.592"/>
<dbReference type="SUPFAM" id="SSF54373">
    <property type="entry name" value="FAD-linked reductases, C-terminal domain"/>
    <property type="match status" value="1"/>
</dbReference>
<dbReference type="Proteomes" id="UP000065807">
    <property type="component" value="Chromosome"/>
</dbReference>
<evidence type="ECO:0000256" key="2">
    <source>
        <dbReference type="ARBA" id="ARBA00007330"/>
    </source>
</evidence>
<gene>
    <name evidence="10" type="ORF">LIP_0567</name>
</gene>
<evidence type="ECO:0000256" key="6">
    <source>
        <dbReference type="ARBA" id="ARBA00023002"/>
    </source>
</evidence>
<evidence type="ECO:0000313" key="10">
    <source>
        <dbReference type="EMBL" id="BAS26424.1"/>
    </source>
</evidence>
<dbReference type="GO" id="GO:0004368">
    <property type="term" value="F:glycerol-3-phosphate dehydrogenase (quinone) activity"/>
    <property type="evidence" value="ECO:0007669"/>
    <property type="project" value="InterPro"/>
</dbReference>
<evidence type="ECO:0000256" key="1">
    <source>
        <dbReference type="ARBA" id="ARBA00001974"/>
    </source>
</evidence>
<dbReference type="STRING" id="1555112.LIP_0567"/>
<evidence type="ECO:0000259" key="9">
    <source>
        <dbReference type="Pfam" id="PF16901"/>
    </source>
</evidence>
<name>A0A0K2SHU6_LIMPI</name>
<dbReference type="PANTHER" id="PTHR11985">
    <property type="entry name" value="GLYCEROL-3-PHOSPHATE DEHYDROGENASE"/>
    <property type="match status" value="1"/>
</dbReference>
<reference evidence="11" key="1">
    <citation type="submission" date="2015-07" db="EMBL/GenBank/DDBJ databases">
        <title>Complete genome sequence and phylogenetic analysis of Limnochorda pilosa.</title>
        <authorList>
            <person name="Watanabe M."/>
            <person name="Kojima H."/>
            <person name="Fukui M."/>
        </authorList>
    </citation>
    <scope>NUCLEOTIDE SEQUENCE [LARGE SCALE GENOMIC DNA]</scope>
    <source>
        <strain evidence="11">HC45</strain>
    </source>
</reference>
<keyword evidence="11" id="KW-1185">Reference proteome</keyword>
<evidence type="ECO:0000256" key="7">
    <source>
        <dbReference type="SAM" id="MobiDB-lite"/>
    </source>
</evidence>
<dbReference type="InterPro" id="IPR006076">
    <property type="entry name" value="FAD-dep_OxRdtase"/>
</dbReference>
<keyword evidence="4" id="KW-0319">Glycerol metabolism</keyword>
<dbReference type="KEGG" id="lpil:LIP_0567"/>
<organism evidence="10 11">
    <name type="scientific">Limnochorda pilosa</name>
    <dbReference type="NCBI Taxonomy" id="1555112"/>
    <lineage>
        <taxon>Bacteria</taxon>
        <taxon>Bacillati</taxon>
        <taxon>Bacillota</taxon>
        <taxon>Limnochordia</taxon>
        <taxon>Limnochordales</taxon>
        <taxon>Limnochordaceae</taxon>
        <taxon>Limnochorda</taxon>
    </lineage>
</organism>
<feature type="compositionally biased region" description="Low complexity" evidence="7">
    <location>
        <begin position="568"/>
        <end position="586"/>
    </location>
</feature>
<feature type="region of interest" description="Disordered" evidence="7">
    <location>
        <begin position="210"/>
        <end position="237"/>
    </location>
</feature>
<keyword evidence="5" id="KW-0274">FAD</keyword>
<dbReference type="GO" id="GO:0006071">
    <property type="term" value="P:glycerol metabolic process"/>
    <property type="evidence" value="ECO:0007669"/>
    <property type="project" value="UniProtKB-KW"/>
</dbReference>
<dbReference type="AlphaFoldDB" id="A0A0K2SHU6"/>
<dbReference type="InterPro" id="IPR031656">
    <property type="entry name" value="DAO_C"/>
</dbReference>
<dbReference type="InterPro" id="IPR038299">
    <property type="entry name" value="DAO_C_sf"/>
</dbReference>
<dbReference type="InterPro" id="IPR000447">
    <property type="entry name" value="G3P_DH_FAD-dep"/>
</dbReference>
<evidence type="ECO:0000313" key="11">
    <source>
        <dbReference type="Proteomes" id="UP000065807"/>
    </source>
</evidence>
<dbReference type="SUPFAM" id="SSF51905">
    <property type="entry name" value="FAD/NAD(P)-binding domain"/>
    <property type="match status" value="1"/>
</dbReference>
<feature type="domain" description="FAD dependent oxidoreductase" evidence="8">
    <location>
        <begin position="17"/>
        <end position="373"/>
    </location>
</feature>
<dbReference type="Pfam" id="PF16901">
    <property type="entry name" value="DAO_C"/>
    <property type="match status" value="1"/>
</dbReference>
<proteinExistence type="inferred from homology"/>
<dbReference type="Gene3D" id="3.30.9.10">
    <property type="entry name" value="D-Amino Acid Oxidase, subunit A, domain 2"/>
    <property type="match status" value="2"/>
</dbReference>
<feature type="region of interest" description="Disordered" evidence="7">
    <location>
        <begin position="554"/>
        <end position="592"/>
    </location>
</feature>
<feature type="domain" description="Alpha-glycerophosphate oxidase C-terminal" evidence="9">
    <location>
        <begin position="450"/>
        <end position="535"/>
    </location>
</feature>
<dbReference type="Gene3D" id="1.10.8.870">
    <property type="entry name" value="Alpha-glycerophosphate oxidase, cap domain"/>
    <property type="match status" value="1"/>
</dbReference>
<dbReference type="PANTHER" id="PTHR11985:SF35">
    <property type="entry name" value="ANAEROBIC GLYCEROL-3-PHOSPHATE DEHYDROGENASE SUBUNIT A"/>
    <property type="match status" value="1"/>
</dbReference>
<protein>
    <submittedName>
        <fullName evidence="10">FAD-dependent oxidoreductase</fullName>
    </submittedName>
</protein>
<dbReference type="PRINTS" id="PR01001">
    <property type="entry name" value="FADG3PDH"/>
</dbReference>
<comment type="similarity">
    <text evidence="2">Belongs to the FAD-dependent glycerol-3-phosphate dehydrogenase family.</text>
</comment>
<evidence type="ECO:0000256" key="3">
    <source>
        <dbReference type="ARBA" id="ARBA00022630"/>
    </source>
</evidence>
<dbReference type="Pfam" id="PF01266">
    <property type="entry name" value="DAO"/>
    <property type="match status" value="1"/>
</dbReference>
<keyword evidence="6" id="KW-0560">Oxidoreductase</keyword>
<reference evidence="11" key="2">
    <citation type="journal article" date="2016" name="Int. J. Syst. Evol. Microbiol.">
        <title>Complete genome sequence and cell structure of Limnochorda pilosa, a Gram-negative spore-former within the phylum Firmicutes.</title>
        <authorList>
            <person name="Watanabe M."/>
            <person name="Kojima H."/>
            <person name="Fukui M."/>
        </authorList>
    </citation>
    <scope>NUCLEOTIDE SEQUENCE [LARGE SCALE GENOMIC DNA]</scope>
    <source>
        <strain evidence="11">HC45</strain>
    </source>
</reference>
<dbReference type="EMBL" id="AP014924">
    <property type="protein sequence ID" value="BAS26424.1"/>
    <property type="molecule type" value="Genomic_DNA"/>
</dbReference>
<dbReference type="GO" id="GO:0046168">
    <property type="term" value="P:glycerol-3-phosphate catabolic process"/>
    <property type="evidence" value="ECO:0007669"/>
    <property type="project" value="TreeGrafter"/>
</dbReference>
<evidence type="ECO:0000259" key="8">
    <source>
        <dbReference type="Pfam" id="PF01266"/>
    </source>
</evidence>
<keyword evidence="3" id="KW-0285">Flavoprotein</keyword>
<dbReference type="InterPro" id="IPR036188">
    <property type="entry name" value="FAD/NAD-bd_sf"/>
</dbReference>